<dbReference type="PANTHER" id="PTHR13748">
    <property type="entry name" value="COBW-RELATED"/>
    <property type="match status" value="1"/>
</dbReference>
<dbReference type="InterPro" id="IPR003495">
    <property type="entry name" value="CobW/HypB/UreG_nucleotide-bd"/>
</dbReference>
<dbReference type="Proteomes" id="UP001332931">
    <property type="component" value="Unassembled WGS sequence"/>
</dbReference>
<protein>
    <submittedName>
        <fullName evidence="2">CobW family GTP-binding protein</fullName>
    </submittedName>
</protein>
<reference evidence="2 3" key="1">
    <citation type="submission" date="2024-01" db="EMBL/GenBank/DDBJ databases">
        <title>Description of Olsenella sp. nov., isolated from pig feces.</title>
        <authorList>
            <person name="Chang Y.-H."/>
        </authorList>
    </citation>
    <scope>NUCLEOTIDE SEQUENCE [LARGE SCALE GENOMIC DNA]</scope>
    <source>
        <strain evidence="2 3">YH-ols2223</strain>
    </source>
</reference>
<evidence type="ECO:0000259" key="1">
    <source>
        <dbReference type="Pfam" id="PF02492"/>
    </source>
</evidence>
<dbReference type="CDD" id="cd03112">
    <property type="entry name" value="CobW-like"/>
    <property type="match status" value="1"/>
</dbReference>
<gene>
    <name evidence="2" type="ORF">VXJ25_01055</name>
</gene>
<dbReference type="InterPro" id="IPR051316">
    <property type="entry name" value="Zinc-reg_GTPase_activator"/>
</dbReference>
<organism evidence="2 3">
    <name type="scientific">Olsenella absiana</name>
    <dbReference type="NCBI Taxonomy" id="3115222"/>
    <lineage>
        <taxon>Bacteria</taxon>
        <taxon>Bacillati</taxon>
        <taxon>Actinomycetota</taxon>
        <taxon>Coriobacteriia</taxon>
        <taxon>Coriobacteriales</taxon>
        <taxon>Atopobiaceae</taxon>
        <taxon>Olsenella</taxon>
    </lineage>
</organism>
<dbReference type="Gene3D" id="3.40.50.300">
    <property type="entry name" value="P-loop containing nucleotide triphosphate hydrolases"/>
    <property type="match status" value="1"/>
</dbReference>
<dbReference type="EMBL" id="JAZGJQ010000001">
    <property type="protein sequence ID" value="MEE6146588.1"/>
    <property type="molecule type" value="Genomic_DNA"/>
</dbReference>
<keyword evidence="3" id="KW-1185">Reference proteome</keyword>
<dbReference type="Pfam" id="PF02492">
    <property type="entry name" value="cobW"/>
    <property type="match status" value="1"/>
</dbReference>
<sequence>MDGKIKLYVLTGFLGSGKTTFLLDALKHLEGRRVGVIQNEFGKISVDGEILSAGNVEMRELNNGSIFCTCLKLNFVQALAEMSDHDLDCLFVESSGLADPSNLAEVLEAVDVLRPSAPYELAGTICLVDAVAFLGDAAELETVVRQVVHCNIALINKCDLVDAERIEEVKRQVRELNPHCLVVETSQGRLDPALLDQDLSTYEWAPSEDTTNSADTKPKTFSIEFDDVPRERMSAYLASLAPSCYRIKGFGKLDGSWQQIDVAAGRIDYKPCPDEGTSHLVFISRVGIRLIRQIKDDWDRIVGLPVTLHN</sequence>
<dbReference type="RefSeq" id="WP_330957350.1">
    <property type="nucleotide sequence ID" value="NZ_JAZGJQ010000001.1"/>
</dbReference>
<comment type="caution">
    <text evidence="2">The sequence shown here is derived from an EMBL/GenBank/DDBJ whole genome shotgun (WGS) entry which is preliminary data.</text>
</comment>
<feature type="domain" description="CobW/HypB/UreG nucleotide-binding" evidence="1">
    <location>
        <begin position="8"/>
        <end position="182"/>
    </location>
</feature>
<name>A0ABU7R7L1_9ACTN</name>
<dbReference type="PANTHER" id="PTHR13748:SF62">
    <property type="entry name" value="COBW DOMAIN-CONTAINING PROTEIN"/>
    <property type="match status" value="1"/>
</dbReference>
<accession>A0ABU7R7L1</accession>
<dbReference type="SUPFAM" id="SSF52540">
    <property type="entry name" value="P-loop containing nucleoside triphosphate hydrolases"/>
    <property type="match status" value="1"/>
</dbReference>
<evidence type="ECO:0000313" key="3">
    <source>
        <dbReference type="Proteomes" id="UP001332931"/>
    </source>
</evidence>
<evidence type="ECO:0000313" key="2">
    <source>
        <dbReference type="EMBL" id="MEE6146588.1"/>
    </source>
</evidence>
<proteinExistence type="predicted"/>
<dbReference type="InterPro" id="IPR027417">
    <property type="entry name" value="P-loop_NTPase"/>
</dbReference>